<name>A0A9W9RRJ8_9EURO</name>
<dbReference type="RefSeq" id="XP_056552593.1">
    <property type="nucleotide sequence ID" value="XM_056703593.1"/>
</dbReference>
<accession>A0A9W9RRJ8</accession>
<feature type="region of interest" description="Disordered" evidence="1">
    <location>
        <begin position="1"/>
        <end position="54"/>
    </location>
</feature>
<evidence type="ECO:0000313" key="2">
    <source>
        <dbReference type="EMBL" id="KAJ5364967.1"/>
    </source>
</evidence>
<protein>
    <submittedName>
        <fullName evidence="2">Uncharacterized protein</fullName>
    </submittedName>
</protein>
<evidence type="ECO:0000313" key="3">
    <source>
        <dbReference type="Proteomes" id="UP001147782"/>
    </source>
</evidence>
<gene>
    <name evidence="2" type="ORF">N7496_010680</name>
</gene>
<sequence>MGVFLQARGNTPDRNLMGVKQEPEEDSTFSQQPKETGEPPLSSNADIPSAGQKAEKQELLRFNKWTYIAELRRSEKWDTMSEKEKANRKAEALARYHHYREERLRMGDIEERDDDDEEEEIQKTSIRAFEVRYAKE</sequence>
<reference evidence="2" key="1">
    <citation type="submission" date="2022-11" db="EMBL/GenBank/DDBJ databases">
        <authorList>
            <person name="Petersen C."/>
        </authorList>
    </citation>
    <scope>NUCLEOTIDE SEQUENCE</scope>
    <source>
        <strain evidence="2">IBT 29864</strain>
    </source>
</reference>
<reference evidence="2" key="2">
    <citation type="journal article" date="2023" name="IMA Fungus">
        <title>Comparative genomic study of the Penicillium genus elucidates a diverse pangenome and 15 lateral gene transfer events.</title>
        <authorList>
            <person name="Petersen C."/>
            <person name="Sorensen T."/>
            <person name="Nielsen M.R."/>
            <person name="Sondergaard T.E."/>
            <person name="Sorensen J.L."/>
            <person name="Fitzpatrick D.A."/>
            <person name="Frisvad J.C."/>
            <person name="Nielsen K.L."/>
        </authorList>
    </citation>
    <scope>NUCLEOTIDE SEQUENCE</scope>
    <source>
        <strain evidence="2">IBT 29864</strain>
    </source>
</reference>
<dbReference type="EMBL" id="JAPZBS010000008">
    <property type="protein sequence ID" value="KAJ5364967.1"/>
    <property type="molecule type" value="Genomic_DNA"/>
</dbReference>
<evidence type="ECO:0000256" key="1">
    <source>
        <dbReference type="SAM" id="MobiDB-lite"/>
    </source>
</evidence>
<keyword evidence="3" id="KW-1185">Reference proteome</keyword>
<proteinExistence type="predicted"/>
<comment type="caution">
    <text evidence="2">The sequence shown here is derived from an EMBL/GenBank/DDBJ whole genome shotgun (WGS) entry which is preliminary data.</text>
</comment>
<dbReference type="GeneID" id="81442772"/>
<dbReference type="Proteomes" id="UP001147782">
    <property type="component" value="Unassembled WGS sequence"/>
</dbReference>
<organism evidence="2 3">
    <name type="scientific">Penicillium cataractarum</name>
    <dbReference type="NCBI Taxonomy" id="2100454"/>
    <lineage>
        <taxon>Eukaryota</taxon>
        <taxon>Fungi</taxon>
        <taxon>Dikarya</taxon>
        <taxon>Ascomycota</taxon>
        <taxon>Pezizomycotina</taxon>
        <taxon>Eurotiomycetes</taxon>
        <taxon>Eurotiomycetidae</taxon>
        <taxon>Eurotiales</taxon>
        <taxon>Aspergillaceae</taxon>
        <taxon>Penicillium</taxon>
    </lineage>
</organism>
<dbReference type="AlphaFoldDB" id="A0A9W9RRJ8"/>
<dbReference type="OrthoDB" id="4345330at2759"/>